<dbReference type="InterPro" id="IPR047137">
    <property type="entry name" value="ORF3"/>
</dbReference>
<evidence type="ECO:0000256" key="1">
    <source>
        <dbReference type="SAM" id="MobiDB-lite"/>
    </source>
</evidence>
<sequence>MADLKGAASSLKPDPDITDRLKQEAQAYMAAQVTRILTGAGRKLGESTNKLNDIAEGNSPGFAKLALDGGRKIAEGKGPMRTAVELGAGHVKDKAKDAFSGLFGGKGKRKKGGGGGKPTVILETIDVGVPVRVAYDQWTRYEDFSSFAKGVKSATTADDTTSDWKLKVFWSNRSWKAHTTQQLPDHRLSWTSEGAKGTTKGVVTFHPLGDNLTRVCLVIEYYPKGLFEKTGNIWRAQGRRARLDLKNYARHISMKGDIDDGWRGTIEDGEVVKTHEDAIAEEEEARAEEEGHEGEEGHDAPEDSDDDRPEAEHDEEAEEAEEEGDEDHDPEAEAEYEDEDEELDEDAEEEDPEAEYDEEGAEEEGEPEAEYEEDAEPEAEAEYADEDEDAEDDAEEEDPEAEYEDAELVEDEADDEDDEDDADARKQREYADSGDKDNR</sequence>
<organism evidence="3 4">
    <name type="scientific">Streptomyces cremeus</name>
    <dbReference type="NCBI Taxonomy" id="66881"/>
    <lineage>
        <taxon>Bacteria</taxon>
        <taxon>Bacillati</taxon>
        <taxon>Actinomycetota</taxon>
        <taxon>Actinomycetes</taxon>
        <taxon>Kitasatosporales</taxon>
        <taxon>Streptomycetaceae</taxon>
        <taxon>Streptomyces</taxon>
    </lineage>
</organism>
<dbReference type="Gene3D" id="3.30.530.20">
    <property type="match status" value="1"/>
</dbReference>
<evidence type="ECO:0000313" key="4">
    <source>
        <dbReference type="Proteomes" id="UP001589718"/>
    </source>
</evidence>
<feature type="compositionally biased region" description="Acidic residues" evidence="1">
    <location>
        <begin position="302"/>
        <end position="422"/>
    </location>
</feature>
<dbReference type="Pfam" id="PF03364">
    <property type="entry name" value="Polyketide_cyc"/>
    <property type="match status" value="1"/>
</dbReference>
<dbReference type="InterPro" id="IPR023393">
    <property type="entry name" value="START-like_dom_sf"/>
</dbReference>
<keyword evidence="4" id="KW-1185">Reference proteome</keyword>
<dbReference type="SUPFAM" id="SSF55961">
    <property type="entry name" value="Bet v1-like"/>
    <property type="match status" value="1"/>
</dbReference>
<feature type="domain" description="Coenzyme Q-binding protein COQ10 START" evidence="2">
    <location>
        <begin position="127"/>
        <end position="246"/>
    </location>
</feature>
<reference evidence="3 4" key="1">
    <citation type="submission" date="2024-09" db="EMBL/GenBank/DDBJ databases">
        <authorList>
            <person name="Sun Q."/>
            <person name="Mori K."/>
        </authorList>
    </citation>
    <scope>NUCLEOTIDE SEQUENCE [LARGE SCALE GENOMIC DNA]</scope>
    <source>
        <strain evidence="3 4">JCM 4362</strain>
    </source>
</reference>
<dbReference type="RefSeq" id="WP_380837741.1">
    <property type="nucleotide sequence ID" value="NZ_BAAAXE010000001.1"/>
</dbReference>
<dbReference type="PANTHER" id="PTHR33824:SF7">
    <property type="entry name" value="POLYKETIDE CYCLASE_DEHYDRASE AND LIPID TRANSPORT SUPERFAMILY PROTEIN"/>
    <property type="match status" value="1"/>
</dbReference>
<feature type="compositionally biased region" description="Acidic residues" evidence="1">
    <location>
        <begin position="279"/>
        <end position="293"/>
    </location>
</feature>
<accession>A0ABV5PLI6</accession>
<dbReference type="PANTHER" id="PTHR33824">
    <property type="entry name" value="POLYKETIDE CYCLASE/DEHYDRASE AND LIPID TRANSPORT SUPERFAMILY PROTEIN"/>
    <property type="match status" value="1"/>
</dbReference>
<dbReference type="InterPro" id="IPR005031">
    <property type="entry name" value="COQ10_START"/>
</dbReference>
<evidence type="ECO:0000259" key="2">
    <source>
        <dbReference type="Pfam" id="PF03364"/>
    </source>
</evidence>
<evidence type="ECO:0000313" key="3">
    <source>
        <dbReference type="EMBL" id="MFB9523989.1"/>
    </source>
</evidence>
<feature type="compositionally biased region" description="Basic and acidic residues" evidence="1">
    <location>
        <begin position="423"/>
        <end position="439"/>
    </location>
</feature>
<feature type="region of interest" description="Disordered" evidence="1">
    <location>
        <begin position="271"/>
        <end position="439"/>
    </location>
</feature>
<protein>
    <submittedName>
        <fullName evidence="3">SRPBCC family protein</fullName>
    </submittedName>
</protein>
<gene>
    <name evidence="3" type="ORF">ACFFTU_29000</name>
</gene>
<name>A0ABV5PLI6_STRCM</name>
<dbReference type="Proteomes" id="UP001589718">
    <property type="component" value="Unassembled WGS sequence"/>
</dbReference>
<dbReference type="CDD" id="cd07817">
    <property type="entry name" value="SRPBCC_8"/>
    <property type="match status" value="1"/>
</dbReference>
<comment type="caution">
    <text evidence="3">The sequence shown here is derived from an EMBL/GenBank/DDBJ whole genome shotgun (WGS) entry which is preliminary data.</text>
</comment>
<dbReference type="EMBL" id="JBHMCR010000019">
    <property type="protein sequence ID" value="MFB9523989.1"/>
    <property type="molecule type" value="Genomic_DNA"/>
</dbReference>
<proteinExistence type="predicted"/>